<dbReference type="FunFam" id="1.10.1520.10:FF:000001">
    <property type="entry name" value="Ribonuclease 3"/>
    <property type="match status" value="1"/>
</dbReference>
<keyword evidence="7 15" id="KW-0507">mRNA processing</keyword>
<reference evidence="19 20" key="1">
    <citation type="journal article" date="2016" name="Nat. Commun.">
        <title>Thousands of microbial genomes shed light on interconnected biogeochemical processes in an aquifer system.</title>
        <authorList>
            <person name="Anantharaman K."/>
            <person name="Brown C.T."/>
            <person name="Hug L.A."/>
            <person name="Sharon I."/>
            <person name="Castelle C.J."/>
            <person name="Probst A.J."/>
            <person name="Thomas B.C."/>
            <person name="Singh A."/>
            <person name="Wilkins M.J."/>
            <person name="Karaoz U."/>
            <person name="Brodie E.L."/>
            <person name="Williams K.H."/>
            <person name="Hubbard S.S."/>
            <person name="Banfield J.F."/>
        </authorList>
    </citation>
    <scope>NUCLEOTIDE SEQUENCE [LARGE SCALE GENOMIC DNA]</scope>
</reference>
<evidence type="ECO:0000256" key="16">
    <source>
        <dbReference type="SAM" id="MobiDB-lite"/>
    </source>
</evidence>
<dbReference type="EC" id="3.1.26.3" evidence="15"/>
<feature type="active site" evidence="15">
    <location>
        <position position="49"/>
    </location>
</feature>
<evidence type="ECO:0000259" key="18">
    <source>
        <dbReference type="PROSITE" id="PS50142"/>
    </source>
</evidence>
<keyword evidence="8 15" id="KW-0819">tRNA processing</keyword>
<evidence type="ECO:0000256" key="13">
    <source>
        <dbReference type="ARBA" id="ARBA00022842"/>
    </source>
</evidence>
<feature type="region of interest" description="Disordered" evidence="16">
    <location>
        <begin position="204"/>
        <end position="227"/>
    </location>
</feature>
<dbReference type="EMBL" id="MFEG01000036">
    <property type="protein sequence ID" value="OGE75069.1"/>
    <property type="molecule type" value="Genomic_DNA"/>
</dbReference>
<evidence type="ECO:0000256" key="14">
    <source>
        <dbReference type="ARBA" id="ARBA00022884"/>
    </source>
</evidence>
<accession>A0A1F5NBP7</accession>
<gene>
    <name evidence="15" type="primary">rnc</name>
    <name evidence="19" type="ORF">A3K06_01600</name>
</gene>
<dbReference type="CDD" id="cd00593">
    <property type="entry name" value="RIBOc"/>
    <property type="match status" value="1"/>
</dbReference>
<dbReference type="GO" id="GO:0005737">
    <property type="term" value="C:cytoplasm"/>
    <property type="evidence" value="ECO:0007669"/>
    <property type="project" value="UniProtKB-SubCell"/>
</dbReference>
<feature type="binding site" evidence="15">
    <location>
        <position position="117"/>
    </location>
    <ligand>
        <name>Mg(2+)</name>
        <dbReference type="ChEBI" id="CHEBI:18420"/>
    </ligand>
</feature>
<dbReference type="GO" id="GO:0006364">
    <property type="term" value="P:rRNA processing"/>
    <property type="evidence" value="ECO:0007669"/>
    <property type="project" value="UniProtKB-UniRule"/>
</dbReference>
<dbReference type="PROSITE" id="PS50137">
    <property type="entry name" value="DS_RBD"/>
    <property type="match status" value="1"/>
</dbReference>
<dbReference type="Gene3D" id="3.30.160.20">
    <property type="match status" value="1"/>
</dbReference>
<dbReference type="GO" id="GO:0042802">
    <property type="term" value="F:identical protein binding"/>
    <property type="evidence" value="ECO:0007669"/>
    <property type="project" value="UniProtKB-ARBA"/>
</dbReference>
<evidence type="ECO:0000256" key="3">
    <source>
        <dbReference type="ARBA" id="ARBA00010183"/>
    </source>
</evidence>
<dbReference type="GO" id="GO:0006397">
    <property type="term" value="P:mRNA processing"/>
    <property type="evidence" value="ECO:0007669"/>
    <property type="project" value="UniProtKB-UniRule"/>
</dbReference>
<dbReference type="InterPro" id="IPR011907">
    <property type="entry name" value="RNase_III"/>
</dbReference>
<comment type="subunit">
    <text evidence="4 15">Homodimer.</text>
</comment>
<evidence type="ECO:0000256" key="2">
    <source>
        <dbReference type="ARBA" id="ARBA00004496"/>
    </source>
</evidence>
<keyword evidence="11 15" id="KW-0255">Endonuclease</keyword>
<protein>
    <recommendedName>
        <fullName evidence="15">Ribonuclease 3</fullName>
        <ecNumber evidence="15">3.1.26.3</ecNumber>
    </recommendedName>
    <alternativeName>
        <fullName evidence="15">Ribonuclease III</fullName>
        <shortName evidence="15">RNase III</shortName>
    </alternativeName>
</protein>
<keyword evidence="10 15" id="KW-0479">Metal-binding</keyword>
<dbReference type="InterPro" id="IPR000999">
    <property type="entry name" value="RNase_III_dom"/>
</dbReference>
<dbReference type="Pfam" id="PF14622">
    <property type="entry name" value="Ribonucleas_3_3"/>
    <property type="match status" value="1"/>
</dbReference>
<feature type="domain" description="RNase III" evidence="18">
    <location>
        <begin position="3"/>
        <end position="131"/>
    </location>
</feature>
<feature type="active site" evidence="15">
    <location>
        <position position="120"/>
    </location>
</feature>
<dbReference type="Gene3D" id="1.10.1520.10">
    <property type="entry name" value="Ribonuclease III domain"/>
    <property type="match status" value="1"/>
</dbReference>
<dbReference type="PANTHER" id="PTHR11207">
    <property type="entry name" value="RIBONUCLEASE III"/>
    <property type="match status" value="1"/>
</dbReference>
<evidence type="ECO:0000256" key="15">
    <source>
        <dbReference type="HAMAP-Rule" id="MF_00104"/>
    </source>
</evidence>
<evidence type="ECO:0000259" key="17">
    <source>
        <dbReference type="PROSITE" id="PS50137"/>
    </source>
</evidence>
<keyword evidence="14 15" id="KW-0694">RNA-binding</keyword>
<feature type="compositionally biased region" description="Basic and acidic residues" evidence="16">
    <location>
        <begin position="204"/>
        <end position="213"/>
    </location>
</feature>
<evidence type="ECO:0000256" key="4">
    <source>
        <dbReference type="ARBA" id="ARBA00011738"/>
    </source>
</evidence>
<dbReference type="GO" id="GO:0008033">
    <property type="term" value="P:tRNA processing"/>
    <property type="evidence" value="ECO:0007669"/>
    <property type="project" value="UniProtKB-KW"/>
</dbReference>
<dbReference type="PROSITE" id="PS50142">
    <property type="entry name" value="RNASE_3_2"/>
    <property type="match status" value="1"/>
</dbReference>
<feature type="binding site" evidence="15">
    <location>
        <position position="45"/>
    </location>
    <ligand>
        <name>Mg(2+)</name>
        <dbReference type="ChEBI" id="CHEBI:18420"/>
    </ligand>
</feature>
<dbReference type="SMART" id="SM00358">
    <property type="entry name" value="DSRM"/>
    <property type="match status" value="1"/>
</dbReference>
<dbReference type="SMART" id="SM00535">
    <property type="entry name" value="RIBOc"/>
    <property type="match status" value="1"/>
</dbReference>
<dbReference type="Proteomes" id="UP000176547">
    <property type="component" value="Unassembled WGS sequence"/>
</dbReference>
<dbReference type="HAMAP" id="MF_00104">
    <property type="entry name" value="RNase_III"/>
    <property type="match status" value="1"/>
</dbReference>
<dbReference type="GO" id="GO:0019843">
    <property type="term" value="F:rRNA binding"/>
    <property type="evidence" value="ECO:0007669"/>
    <property type="project" value="UniProtKB-KW"/>
</dbReference>
<evidence type="ECO:0000313" key="20">
    <source>
        <dbReference type="Proteomes" id="UP000176547"/>
    </source>
</evidence>
<dbReference type="FunFam" id="3.30.160.20:FF:000003">
    <property type="entry name" value="Ribonuclease 3"/>
    <property type="match status" value="1"/>
</dbReference>
<keyword evidence="12 15" id="KW-0378">Hydrolase</keyword>
<comment type="similarity">
    <text evidence="3">Belongs to the ribonuclease III family.</text>
</comment>
<dbReference type="PROSITE" id="PS00517">
    <property type="entry name" value="RNASE_3_1"/>
    <property type="match status" value="1"/>
</dbReference>
<name>A0A1F5NBP7_9BACT</name>
<dbReference type="CDD" id="cd10845">
    <property type="entry name" value="DSRM_RNAse_III_family"/>
    <property type="match status" value="1"/>
</dbReference>
<dbReference type="GO" id="GO:0046872">
    <property type="term" value="F:metal ion binding"/>
    <property type="evidence" value="ECO:0007669"/>
    <property type="project" value="UniProtKB-KW"/>
</dbReference>
<evidence type="ECO:0000256" key="7">
    <source>
        <dbReference type="ARBA" id="ARBA00022664"/>
    </source>
</evidence>
<dbReference type="GO" id="GO:0010468">
    <property type="term" value="P:regulation of gene expression"/>
    <property type="evidence" value="ECO:0007669"/>
    <property type="project" value="TreeGrafter"/>
</dbReference>
<keyword evidence="13 15" id="KW-0460">Magnesium</keyword>
<dbReference type="GO" id="GO:0003725">
    <property type="term" value="F:double-stranded RNA binding"/>
    <property type="evidence" value="ECO:0007669"/>
    <property type="project" value="TreeGrafter"/>
</dbReference>
<keyword evidence="5 15" id="KW-0963">Cytoplasm</keyword>
<feature type="domain" description="DRBM" evidence="17">
    <location>
        <begin position="158"/>
        <end position="227"/>
    </location>
</feature>
<comment type="catalytic activity">
    <reaction evidence="1 15">
        <text>Endonucleolytic cleavage to 5'-phosphomonoester.</text>
        <dbReference type="EC" id="3.1.26.3"/>
    </reaction>
</comment>
<comment type="function">
    <text evidence="15">Digests double-stranded RNA. Involved in the processing of primary rRNA transcript to yield the immediate precursors to the large and small rRNAs (23S and 16S). Processes some mRNAs, and tRNAs when they are encoded in the rRNA operon. Processes pre-crRNA and tracrRNA of type II CRISPR loci if present in the organism.</text>
</comment>
<sequence length="227" mass="25536">MDLTKLETKIEVKFNNLEHLQTALTHRSYLNENRGYKLPHNERLEFLGDAVLEMVTTEYLYSNYQNPEGELTNLRSALVNYRILAEIARGLGIEEYILLSRGEAKDTGRARQVIMANAMEALIGAIYIDQGMGAAKKFVDSFVLAKLPEIMHSQAYLDPKSRLQEIIQERLAITPTYKVLSESGPDHAKTFIVGAYIDDRLIGEGKGPSKQEAEVTAAKDALEKQDF</sequence>
<evidence type="ECO:0000256" key="10">
    <source>
        <dbReference type="ARBA" id="ARBA00022723"/>
    </source>
</evidence>
<evidence type="ECO:0000256" key="9">
    <source>
        <dbReference type="ARBA" id="ARBA00022722"/>
    </source>
</evidence>
<evidence type="ECO:0000313" key="19">
    <source>
        <dbReference type="EMBL" id="OGE75069.1"/>
    </source>
</evidence>
<comment type="subcellular location">
    <subcellularLocation>
        <location evidence="2 15">Cytoplasm</location>
    </subcellularLocation>
</comment>
<evidence type="ECO:0000256" key="8">
    <source>
        <dbReference type="ARBA" id="ARBA00022694"/>
    </source>
</evidence>
<dbReference type="InterPro" id="IPR014720">
    <property type="entry name" value="dsRBD_dom"/>
</dbReference>
<dbReference type="SUPFAM" id="SSF69065">
    <property type="entry name" value="RNase III domain-like"/>
    <property type="match status" value="1"/>
</dbReference>
<keyword evidence="15" id="KW-0699">rRNA-binding</keyword>
<dbReference type="AlphaFoldDB" id="A0A1F5NBP7"/>
<dbReference type="Pfam" id="PF00035">
    <property type="entry name" value="dsrm"/>
    <property type="match status" value="1"/>
</dbReference>
<dbReference type="NCBIfam" id="TIGR02191">
    <property type="entry name" value="RNaseIII"/>
    <property type="match status" value="1"/>
</dbReference>
<organism evidence="19 20">
    <name type="scientific">Candidatus Doudnabacteria bacterium RIFCSPHIGHO2_01_52_17</name>
    <dbReference type="NCBI Taxonomy" id="1817820"/>
    <lineage>
        <taxon>Bacteria</taxon>
        <taxon>Candidatus Doudnaibacteriota</taxon>
    </lineage>
</organism>
<evidence type="ECO:0000256" key="11">
    <source>
        <dbReference type="ARBA" id="ARBA00022759"/>
    </source>
</evidence>
<dbReference type="PANTHER" id="PTHR11207:SF0">
    <property type="entry name" value="RIBONUCLEASE 3"/>
    <property type="match status" value="1"/>
</dbReference>
<keyword evidence="9 15" id="KW-0540">Nuclease</keyword>
<keyword evidence="6 15" id="KW-0698">rRNA processing</keyword>
<comment type="cofactor">
    <cofactor evidence="15">
        <name>Mg(2+)</name>
        <dbReference type="ChEBI" id="CHEBI:18420"/>
    </cofactor>
</comment>
<dbReference type="InterPro" id="IPR036389">
    <property type="entry name" value="RNase_III_sf"/>
</dbReference>
<proteinExistence type="inferred from homology"/>
<dbReference type="SUPFAM" id="SSF54768">
    <property type="entry name" value="dsRNA-binding domain-like"/>
    <property type="match status" value="1"/>
</dbReference>
<comment type="caution">
    <text evidence="19">The sequence shown here is derived from an EMBL/GenBank/DDBJ whole genome shotgun (WGS) entry which is preliminary data.</text>
</comment>
<evidence type="ECO:0000256" key="6">
    <source>
        <dbReference type="ARBA" id="ARBA00022552"/>
    </source>
</evidence>
<evidence type="ECO:0000256" key="5">
    <source>
        <dbReference type="ARBA" id="ARBA00022490"/>
    </source>
</evidence>
<evidence type="ECO:0000256" key="12">
    <source>
        <dbReference type="ARBA" id="ARBA00022801"/>
    </source>
</evidence>
<evidence type="ECO:0000256" key="1">
    <source>
        <dbReference type="ARBA" id="ARBA00000109"/>
    </source>
</evidence>
<feature type="binding site" evidence="15">
    <location>
        <position position="120"/>
    </location>
    <ligand>
        <name>Mg(2+)</name>
        <dbReference type="ChEBI" id="CHEBI:18420"/>
    </ligand>
</feature>
<dbReference type="GO" id="GO:0004525">
    <property type="term" value="F:ribonuclease III activity"/>
    <property type="evidence" value="ECO:0007669"/>
    <property type="project" value="UniProtKB-UniRule"/>
</dbReference>